<keyword evidence="2" id="KW-1185">Reference proteome</keyword>
<sequence>MANTSQAPNLEGLHREIHGMAEQMRVMNEKNVCLIQLLAATNSPPPVLPPILDIERYHHSYRSGDDHFQNNTIMVEYKGDDVGRQVLLDMKGSMRTIDLFGDLSRLFVGNFMSCRIRKKNASHHFTVHQKETEGLKDYVNRFNHVVLEVEDPSDKMNVPETLSALQSKTDKYLAAEELVEAKQDCFQLKEQIANLIKKGYLRKYVTDCPSPDSPGRRYGNNRSTAGDIQVIHGRFGFGRCSSSSRKRHTRSAHGRAEEEIYNLSSPFVNAHPSITFNNDDLRGLNLPHNEPWLSRPSSRTLIYKEY</sequence>
<gene>
    <name evidence="1" type="ORF">Acr_03g0012880</name>
</gene>
<name>A0A7J0EDF2_9ERIC</name>
<dbReference type="OrthoDB" id="1740536at2759"/>
<accession>A0A7J0EDF2</accession>
<organism evidence="1 2">
    <name type="scientific">Actinidia rufa</name>
    <dbReference type="NCBI Taxonomy" id="165716"/>
    <lineage>
        <taxon>Eukaryota</taxon>
        <taxon>Viridiplantae</taxon>
        <taxon>Streptophyta</taxon>
        <taxon>Embryophyta</taxon>
        <taxon>Tracheophyta</taxon>
        <taxon>Spermatophyta</taxon>
        <taxon>Magnoliopsida</taxon>
        <taxon>eudicotyledons</taxon>
        <taxon>Gunneridae</taxon>
        <taxon>Pentapetalae</taxon>
        <taxon>asterids</taxon>
        <taxon>Ericales</taxon>
        <taxon>Actinidiaceae</taxon>
        <taxon>Actinidia</taxon>
    </lineage>
</organism>
<evidence type="ECO:0000313" key="1">
    <source>
        <dbReference type="EMBL" id="GFY84514.1"/>
    </source>
</evidence>
<dbReference type="EMBL" id="BJWL01000003">
    <property type="protein sequence ID" value="GFY84514.1"/>
    <property type="molecule type" value="Genomic_DNA"/>
</dbReference>
<dbReference type="Proteomes" id="UP000585474">
    <property type="component" value="Unassembled WGS sequence"/>
</dbReference>
<reference evidence="1 2" key="1">
    <citation type="submission" date="2019-07" db="EMBL/GenBank/DDBJ databases">
        <title>De Novo Assembly of kiwifruit Actinidia rufa.</title>
        <authorList>
            <person name="Sugita-Konishi S."/>
            <person name="Sato K."/>
            <person name="Mori E."/>
            <person name="Abe Y."/>
            <person name="Kisaki G."/>
            <person name="Hamano K."/>
            <person name="Suezawa K."/>
            <person name="Otani M."/>
            <person name="Fukuda T."/>
            <person name="Manabe T."/>
            <person name="Gomi K."/>
            <person name="Tabuchi M."/>
            <person name="Akimitsu K."/>
            <person name="Kataoka I."/>
        </authorList>
    </citation>
    <scope>NUCLEOTIDE SEQUENCE [LARGE SCALE GENOMIC DNA]</scope>
    <source>
        <strain evidence="2">cv. Fuchu</strain>
    </source>
</reference>
<evidence type="ECO:0008006" key="3">
    <source>
        <dbReference type="Google" id="ProtNLM"/>
    </source>
</evidence>
<dbReference type="AlphaFoldDB" id="A0A7J0EDF2"/>
<comment type="caution">
    <text evidence="1">The sequence shown here is derived from an EMBL/GenBank/DDBJ whole genome shotgun (WGS) entry which is preliminary data.</text>
</comment>
<evidence type="ECO:0000313" key="2">
    <source>
        <dbReference type="Proteomes" id="UP000585474"/>
    </source>
</evidence>
<proteinExistence type="predicted"/>
<protein>
    <recommendedName>
        <fullName evidence="3">Retrotransposon gag domain-containing protein</fullName>
    </recommendedName>
</protein>